<proteinExistence type="predicted"/>
<sequence>MIEVKNVTKSYKILERKPGLMGAIKALIKRKYYDKQAVQPIAFSVKKGEMVGYIGFNGAGKSTTIKMLCGILTPDTGEIKVNGIIPYKNRQENAKNIGAVFGQRTQLAWDIPVRESFELLKHVYEIPETKYQEMLHLFEDVLDLGTLMLLPVRQLSLGQKMRCELAAAFLHQPSVVFLDEPTIGLDIDVKEKIRSFIKEMNKKLDVTVVLTTHDMQDIEELCQRIIIIDKGSIIYDGDLQDLKDRFSYNRILSLELEEHTMFEIPVSLQNYIVVQKNEAENESRVELSFHTKTVSSEFVLSELARHNKISDLTISNPKLETIIKDLYQHGGEESLEEILGNA</sequence>
<evidence type="ECO:0000313" key="6">
    <source>
        <dbReference type="Proteomes" id="UP000175706"/>
    </source>
</evidence>
<dbReference type="GO" id="GO:0016887">
    <property type="term" value="F:ATP hydrolysis activity"/>
    <property type="evidence" value="ECO:0007669"/>
    <property type="project" value="InterPro"/>
</dbReference>
<dbReference type="AlphaFoldDB" id="A0A1E8AYY7"/>
<evidence type="ECO:0000259" key="4">
    <source>
        <dbReference type="PROSITE" id="PS50893"/>
    </source>
</evidence>
<evidence type="ECO:0000313" key="5">
    <source>
        <dbReference type="EMBL" id="OFD70910.1"/>
    </source>
</evidence>
<dbReference type="GO" id="GO:0005524">
    <property type="term" value="F:ATP binding"/>
    <property type="evidence" value="ECO:0007669"/>
    <property type="project" value="UniProtKB-KW"/>
</dbReference>
<keyword evidence="3 5" id="KW-0067">ATP-binding</keyword>
<dbReference type="Proteomes" id="UP000175706">
    <property type="component" value="Unassembled WGS sequence"/>
</dbReference>
<dbReference type="PROSITE" id="PS50893">
    <property type="entry name" value="ABC_TRANSPORTER_2"/>
    <property type="match status" value="1"/>
</dbReference>
<dbReference type="SMART" id="SM00382">
    <property type="entry name" value="AAA"/>
    <property type="match status" value="1"/>
</dbReference>
<feature type="domain" description="ABC transporter" evidence="4">
    <location>
        <begin position="2"/>
        <end position="255"/>
    </location>
</feature>
<dbReference type="PATRIC" id="fig|86662.25.peg.5674"/>
<gene>
    <name evidence="5" type="ORF">BWGOE8_55380</name>
</gene>
<reference evidence="5 6" key="1">
    <citation type="submission" date="2016-05" db="EMBL/GenBank/DDBJ databases">
        <title>Bacillus thuringiensis and Bacillus weihenstephanensis as novel biocontrol agents of wilt causing Verticillium species.</title>
        <authorList>
            <person name="Hollensteiner J."/>
            <person name="Wemheuer F."/>
            <person name="Harting R."/>
            <person name="Kolarzyk A."/>
            <person name="Diaz-Valerio S."/>
            <person name="Poehlein A."/>
            <person name="Brzuszkiewicz E."/>
            <person name="Nesemann K."/>
            <person name="Braus-Stromeyer S."/>
            <person name="Braus G."/>
            <person name="Daniel R."/>
            <person name="Liesegang H."/>
        </authorList>
    </citation>
    <scope>NUCLEOTIDE SEQUENCE [LARGE SCALE GENOMIC DNA]</scope>
    <source>
        <strain evidence="5 6">GOE8</strain>
    </source>
</reference>
<dbReference type="InterPro" id="IPR027417">
    <property type="entry name" value="P-loop_NTPase"/>
</dbReference>
<dbReference type="PANTHER" id="PTHR42711">
    <property type="entry name" value="ABC TRANSPORTER ATP-BINDING PROTEIN"/>
    <property type="match status" value="1"/>
</dbReference>
<comment type="caution">
    <text evidence="5">The sequence shown here is derived from an EMBL/GenBank/DDBJ whole genome shotgun (WGS) entry which is preliminary data.</text>
</comment>
<dbReference type="RefSeq" id="WP_070144061.1">
    <property type="nucleotide sequence ID" value="NZ_LXLT01000072.1"/>
</dbReference>
<organism evidence="5 6">
    <name type="scientific">Bacillus mycoides</name>
    <dbReference type="NCBI Taxonomy" id="1405"/>
    <lineage>
        <taxon>Bacteria</taxon>
        <taxon>Bacillati</taxon>
        <taxon>Bacillota</taxon>
        <taxon>Bacilli</taxon>
        <taxon>Bacillales</taxon>
        <taxon>Bacillaceae</taxon>
        <taxon>Bacillus</taxon>
        <taxon>Bacillus cereus group</taxon>
    </lineage>
</organism>
<dbReference type="SUPFAM" id="SSF52540">
    <property type="entry name" value="P-loop containing nucleoside triphosphate hydrolases"/>
    <property type="match status" value="1"/>
</dbReference>
<protein>
    <submittedName>
        <fullName evidence="5">Daunorubicin ABC transporter ATP-binding protein</fullName>
    </submittedName>
</protein>
<dbReference type="InterPro" id="IPR003593">
    <property type="entry name" value="AAA+_ATPase"/>
</dbReference>
<dbReference type="InterPro" id="IPR050763">
    <property type="entry name" value="ABC_transporter_ATP-binding"/>
</dbReference>
<evidence type="ECO:0000256" key="1">
    <source>
        <dbReference type="ARBA" id="ARBA00022448"/>
    </source>
</evidence>
<keyword evidence="2" id="KW-0547">Nucleotide-binding</keyword>
<evidence type="ECO:0000256" key="2">
    <source>
        <dbReference type="ARBA" id="ARBA00022741"/>
    </source>
</evidence>
<name>A0A1E8AYY7_BACMY</name>
<dbReference type="EMBL" id="LXLT01000072">
    <property type="protein sequence ID" value="OFD70910.1"/>
    <property type="molecule type" value="Genomic_DNA"/>
</dbReference>
<accession>A0A1E8AYY7</accession>
<dbReference type="PANTHER" id="PTHR42711:SF1">
    <property type="entry name" value="ABC-TRANSPORT PROTEIN, ATP-BINDING COMPONENT"/>
    <property type="match status" value="1"/>
</dbReference>
<dbReference type="Gene3D" id="3.40.50.300">
    <property type="entry name" value="P-loop containing nucleotide triphosphate hydrolases"/>
    <property type="match status" value="1"/>
</dbReference>
<dbReference type="Pfam" id="PF00005">
    <property type="entry name" value="ABC_tran"/>
    <property type="match status" value="1"/>
</dbReference>
<dbReference type="InterPro" id="IPR003439">
    <property type="entry name" value="ABC_transporter-like_ATP-bd"/>
</dbReference>
<keyword evidence="1" id="KW-0813">Transport</keyword>
<evidence type="ECO:0000256" key="3">
    <source>
        <dbReference type="ARBA" id="ARBA00022840"/>
    </source>
</evidence>